<name>S5XV59_PARAH</name>
<reference evidence="2 3" key="1">
    <citation type="journal article" date="2014" name="BMC Genomics">
        <title>Architecture and functions of a multipartite genome of the methylotrophic bacterium Paracoccus aminophilus JCM 7686, containing primary and secondary chromids.</title>
        <authorList>
            <person name="Dziewit L."/>
            <person name="Czarnecki J."/>
            <person name="Wibberg D."/>
            <person name="Radlinska M."/>
            <person name="Mrozek P."/>
            <person name="Szymczak M."/>
            <person name="Schluter A."/>
            <person name="Puhler A."/>
            <person name="Bartosik D."/>
        </authorList>
    </citation>
    <scope>NUCLEOTIDE SEQUENCE [LARGE SCALE GENOMIC DNA]</scope>
    <source>
        <strain evidence="2">JCM 7686</strain>
    </source>
</reference>
<dbReference type="Proteomes" id="UP000015480">
    <property type="component" value="Chromosome"/>
</dbReference>
<dbReference type="KEGG" id="pami:JCM7686_2020"/>
<evidence type="ECO:0000313" key="3">
    <source>
        <dbReference type="Proteomes" id="UP000015480"/>
    </source>
</evidence>
<sequence length="216" mass="23462">MAAAWRTRPDPVSADVGGCESREERCRMTALDFIFYATRPPITLTALSEGFYERGQKNGRRYSTVSISIESEVEPYSLVSCVFPALSELYVRSPCGHGRAGSRAEFNDDIHESESACDPSPGPQYLRTSSQFDSSRVGEVVTEGYQSPLWMGRGSVRSRATFNATSAFGSFGGRGKGRQIATKGDNSPQERGAARRGSRTGIVGFSVTVLGRANHE</sequence>
<evidence type="ECO:0000313" key="2">
    <source>
        <dbReference type="EMBL" id="AGT09102.1"/>
    </source>
</evidence>
<protein>
    <submittedName>
        <fullName evidence="2">Uncharacterized protein</fullName>
    </submittedName>
</protein>
<gene>
    <name evidence="2" type="ORF">JCM7686_2020</name>
</gene>
<proteinExistence type="predicted"/>
<feature type="region of interest" description="Disordered" evidence="1">
    <location>
        <begin position="111"/>
        <end position="131"/>
    </location>
</feature>
<feature type="region of interest" description="Disordered" evidence="1">
    <location>
        <begin position="173"/>
        <end position="199"/>
    </location>
</feature>
<dbReference type="STRING" id="1367847.JCM7686_2020"/>
<organism evidence="2 3">
    <name type="scientific">Paracoccus aminophilus JCM 7686</name>
    <dbReference type="NCBI Taxonomy" id="1367847"/>
    <lineage>
        <taxon>Bacteria</taxon>
        <taxon>Pseudomonadati</taxon>
        <taxon>Pseudomonadota</taxon>
        <taxon>Alphaproteobacteria</taxon>
        <taxon>Rhodobacterales</taxon>
        <taxon>Paracoccaceae</taxon>
        <taxon>Paracoccus</taxon>
    </lineage>
</organism>
<keyword evidence="3" id="KW-1185">Reference proteome</keyword>
<dbReference type="EMBL" id="CP006650">
    <property type="protein sequence ID" value="AGT09102.1"/>
    <property type="molecule type" value="Genomic_DNA"/>
</dbReference>
<accession>S5XV59</accession>
<dbReference type="HOGENOM" id="CLU_1276610_0_0_5"/>
<evidence type="ECO:0000256" key="1">
    <source>
        <dbReference type="SAM" id="MobiDB-lite"/>
    </source>
</evidence>
<dbReference type="AlphaFoldDB" id="S5XV59"/>